<dbReference type="AlphaFoldDB" id="D2UER7"/>
<dbReference type="STRING" id="380358.XALC_2180"/>
<dbReference type="InterPro" id="IPR011123">
    <property type="entry name" value="Y_Y_Y"/>
</dbReference>
<evidence type="ECO:0000313" key="5">
    <source>
        <dbReference type="EMBL" id="CBA16663.1"/>
    </source>
</evidence>
<dbReference type="InterPro" id="IPR029787">
    <property type="entry name" value="Nucleotide_cyclase"/>
</dbReference>
<sequence>MLLGACNGYAPDATALEADKQFNHYARDTWGLDQGLPQVSIQAFAQDRQRYLWIGTMSGLTRFDGVRMTSFNDKAPAHLPGTLIQALRMDASGTLWIGTYRGLARYRDGHFSNVLPQDPQAPLLNIEAITVDTDGTVLVAAQNGVYAVEGERLRLRYHIASGAYALLPHGHQLWVGTRGAVLRLGADSATPLPLPQDMRDAPVQQLLEAQGRVWVGTRNGLLYLHAGSWQRLADDASLTRRAVHALFEDSDGNLWVGLSGSLLRVRNGKVVERNNETSQNAATSAIFEDRERNLWLGSNWNGISRLWNGLTRRYSVPQGLNDPLVWTLARDSDGSMWVGTGSGLSRLRDGHYQQVLRMDQLPTDAPYTLLAEPGQLWIGTRRGIALYRNGQLSQPRLLAPLHELQISGIVRDHAQRLWFASDDGLFRSDGKHLRRYGIGDGLRDARIRLLHETRDGRLLVGSQAGLYELRGERLVALATPDTALANADITAIHELPGGQWLVGTLSEELWLFDGKRWSMLDETDGLPANAPFFITDDPQGNVWVAGLRGIYRLYLNNLLQHAATPSVALQAEWMITERAQRHGGMRGMCCNGIGNGKGFIEGGTLWLPSRDGVVAMNTTGIVKNPVAPLPVVERLRVLGQWLNPQALPTPLPKQARDLDFEFTAASFQVPESIELRYRLLGYDTRWHSPDDIRQRVATYTNLPGGNYLFEVTARNNSGVWAVAPARLPLRIQPRLQETAYFKLLLGLGELGLVLLTIQLARLHNRRQRETLEQQMRERTKALQEANQRLQEASFTDELTQLRNRRYLSLHISSDIALYRRMADDDQDMASSPACPGMLFALIDIDHFKAINDNSGHHTGDAILQQMAQLLIKLTRKSDHVVRWGGEEFLLVMRSAPHENLTVAAERLCNAIAAHPFVFDHGNQGRVTCSIGMAEFPFVHDPDNQLGWEQLLVLADRALYQAKARGRNGWAAYRPLPGTQAEQVLAALQEPSERMSHHTCLTLVHNNCSDTP</sequence>
<feature type="coiled-coil region" evidence="3">
    <location>
        <begin position="764"/>
        <end position="792"/>
    </location>
</feature>
<dbReference type="Gene3D" id="2.60.40.10">
    <property type="entry name" value="Immunoglobulins"/>
    <property type="match status" value="1"/>
</dbReference>
<dbReference type="InterPro" id="IPR015943">
    <property type="entry name" value="WD40/YVTN_repeat-like_dom_sf"/>
</dbReference>
<dbReference type="InterPro" id="IPR043128">
    <property type="entry name" value="Rev_trsase/Diguanyl_cyclase"/>
</dbReference>
<dbReference type="Pfam" id="PF07494">
    <property type="entry name" value="Reg_prop"/>
    <property type="match status" value="4"/>
</dbReference>
<dbReference type="Gene3D" id="2.130.10.10">
    <property type="entry name" value="YVTN repeat-like/Quinoprotein amine dehydrogenase"/>
    <property type="match status" value="2"/>
</dbReference>
<dbReference type="eggNOG" id="COG3292">
    <property type="taxonomic scope" value="Bacteria"/>
</dbReference>
<dbReference type="KEGG" id="xal:XALC_2180"/>
<accession>D2UER7</accession>
<dbReference type="Pfam" id="PF00990">
    <property type="entry name" value="GGDEF"/>
    <property type="match status" value="1"/>
</dbReference>
<dbReference type="EC" id="2.7.7.65" evidence="1"/>
<dbReference type="Pfam" id="PF07495">
    <property type="entry name" value="Y_Y_Y"/>
    <property type="match status" value="1"/>
</dbReference>
<dbReference type="eggNOG" id="COG3706">
    <property type="taxonomic scope" value="Bacteria"/>
</dbReference>
<name>D2UER7_XANAP</name>
<dbReference type="GO" id="GO:0052621">
    <property type="term" value="F:diguanylate cyclase activity"/>
    <property type="evidence" value="ECO:0007669"/>
    <property type="project" value="UniProtKB-EC"/>
</dbReference>
<dbReference type="InterPro" id="IPR013783">
    <property type="entry name" value="Ig-like_fold"/>
</dbReference>
<dbReference type="GO" id="GO:0043709">
    <property type="term" value="P:cell adhesion involved in single-species biofilm formation"/>
    <property type="evidence" value="ECO:0007669"/>
    <property type="project" value="TreeGrafter"/>
</dbReference>
<keyword evidence="3" id="KW-0175">Coiled coil</keyword>
<dbReference type="GO" id="GO:0005886">
    <property type="term" value="C:plasma membrane"/>
    <property type="evidence" value="ECO:0007669"/>
    <property type="project" value="TreeGrafter"/>
</dbReference>
<dbReference type="PANTHER" id="PTHR45138">
    <property type="entry name" value="REGULATORY COMPONENTS OF SENSORY TRANSDUCTION SYSTEM"/>
    <property type="match status" value="1"/>
</dbReference>
<dbReference type="CDD" id="cd01949">
    <property type="entry name" value="GGDEF"/>
    <property type="match status" value="1"/>
</dbReference>
<dbReference type="InterPro" id="IPR000160">
    <property type="entry name" value="GGDEF_dom"/>
</dbReference>
<evidence type="ECO:0000256" key="2">
    <source>
        <dbReference type="ARBA" id="ARBA00034247"/>
    </source>
</evidence>
<evidence type="ECO:0000256" key="3">
    <source>
        <dbReference type="SAM" id="Coils"/>
    </source>
</evidence>
<protein>
    <recommendedName>
        <fullName evidence="1">diguanylate cyclase</fullName>
        <ecNumber evidence="1">2.7.7.65</ecNumber>
    </recommendedName>
</protein>
<dbReference type="SUPFAM" id="SSF63829">
    <property type="entry name" value="Calcium-dependent phosphotriesterase"/>
    <property type="match status" value="3"/>
</dbReference>
<feature type="domain" description="GGDEF" evidence="4">
    <location>
        <begin position="835"/>
        <end position="974"/>
    </location>
</feature>
<gene>
    <name evidence="5" type="ordered locus">XALc_2180</name>
</gene>
<dbReference type="Proteomes" id="UP000001890">
    <property type="component" value="Chromosome"/>
</dbReference>
<evidence type="ECO:0000256" key="1">
    <source>
        <dbReference type="ARBA" id="ARBA00012528"/>
    </source>
</evidence>
<evidence type="ECO:0000313" key="6">
    <source>
        <dbReference type="Proteomes" id="UP000001890"/>
    </source>
</evidence>
<dbReference type="PANTHER" id="PTHR45138:SF9">
    <property type="entry name" value="DIGUANYLATE CYCLASE DGCM-RELATED"/>
    <property type="match status" value="1"/>
</dbReference>
<dbReference type="SMART" id="SM00267">
    <property type="entry name" value="GGDEF"/>
    <property type="match status" value="1"/>
</dbReference>
<dbReference type="InterPro" id="IPR011110">
    <property type="entry name" value="Reg_prop"/>
</dbReference>
<dbReference type="PROSITE" id="PS50887">
    <property type="entry name" value="GGDEF"/>
    <property type="match status" value="1"/>
</dbReference>
<dbReference type="GO" id="GO:1902201">
    <property type="term" value="P:negative regulation of bacterial-type flagellum-dependent cell motility"/>
    <property type="evidence" value="ECO:0007669"/>
    <property type="project" value="TreeGrafter"/>
</dbReference>
<reference evidence="5 6" key="1">
    <citation type="journal article" date="2009" name="BMC Genomics">
        <title>The complete genome sequence of Xanthomonas albilineans provides new insights into the reductive genome evolution of the xylem-limited Xanthomonadaceae.</title>
        <authorList>
            <person name="Pieretti I."/>
            <person name="Royer M."/>
            <person name="Barbe V."/>
            <person name="Carrere S."/>
            <person name="Koebnik R."/>
            <person name="Cociancich S."/>
            <person name="Couloux A."/>
            <person name="Darrasse A."/>
            <person name="Gouzy J."/>
            <person name="Jacques M.A."/>
            <person name="Lauber E."/>
            <person name="Manceau C."/>
            <person name="Mangenot S."/>
            <person name="Poussier S."/>
            <person name="Segurens B."/>
            <person name="Szurek B."/>
            <person name="Verdier V."/>
            <person name="Arlat M."/>
            <person name="Rott P."/>
        </authorList>
    </citation>
    <scope>NUCLEOTIDE SEQUENCE [LARGE SCALE GENOMIC DNA]</scope>
    <source>
        <strain evidence="6">GPE PC73 / CFBP 7063</strain>
    </source>
</reference>
<proteinExistence type="predicted"/>
<dbReference type="Gene3D" id="3.30.70.270">
    <property type="match status" value="1"/>
</dbReference>
<dbReference type="InterPro" id="IPR050469">
    <property type="entry name" value="Diguanylate_Cyclase"/>
</dbReference>
<organism evidence="5 6">
    <name type="scientific">Xanthomonas albilineans (strain GPE PC73 / CFBP 7063)</name>
    <dbReference type="NCBI Taxonomy" id="380358"/>
    <lineage>
        <taxon>Bacteria</taxon>
        <taxon>Pseudomonadati</taxon>
        <taxon>Pseudomonadota</taxon>
        <taxon>Gammaproteobacteria</taxon>
        <taxon>Lysobacterales</taxon>
        <taxon>Lysobacteraceae</taxon>
        <taxon>Xanthomonas</taxon>
    </lineage>
</organism>
<dbReference type="SUPFAM" id="SSF55073">
    <property type="entry name" value="Nucleotide cyclase"/>
    <property type="match status" value="1"/>
</dbReference>
<dbReference type="EMBL" id="FP565176">
    <property type="protein sequence ID" value="CBA16663.1"/>
    <property type="molecule type" value="Genomic_DNA"/>
</dbReference>
<comment type="catalytic activity">
    <reaction evidence="2">
        <text>2 GTP = 3',3'-c-di-GMP + 2 diphosphate</text>
        <dbReference type="Rhea" id="RHEA:24898"/>
        <dbReference type="ChEBI" id="CHEBI:33019"/>
        <dbReference type="ChEBI" id="CHEBI:37565"/>
        <dbReference type="ChEBI" id="CHEBI:58805"/>
        <dbReference type="EC" id="2.7.7.65"/>
    </reaction>
</comment>
<dbReference type="NCBIfam" id="TIGR00254">
    <property type="entry name" value="GGDEF"/>
    <property type="match status" value="1"/>
</dbReference>
<evidence type="ECO:0000259" key="4">
    <source>
        <dbReference type="PROSITE" id="PS50887"/>
    </source>
</evidence>
<keyword evidence="6" id="KW-1185">Reference proteome</keyword>